<proteinExistence type="predicted"/>
<evidence type="ECO:0000313" key="1">
    <source>
        <dbReference type="EMBL" id="MED6245654.1"/>
    </source>
</evidence>
<organism evidence="1 2">
    <name type="scientific">Ataeniobius toweri</name>
    <dbReference type="NCBI Taxonomy" id="208326"/>
    <lineage>
        <taxon>Eukaryota</taxon>
        <taxon>Metazoa</taxon>
        <taxon>Chordata</taxon>
        <taxon>Craniata</taxon>
        <taxon>Vertebrata</taxon>
        <taxon>Euteleostomi</taxon>
        <taxon>Actinopterygii</taxon>
        <taxon>Neopterygii</taxon>
        <taxon>Teleostei</taxon>
        <taxon>Neoteleostei</taxon>
        <taxon>Acanthomorphata</taxon>
        <taxon>Ovalentaria</taxon>
        <taxon>Atherinomorphae</taxon>
        <taxon>Cyprinodontiformes</taxon>
        <taxon>Goodeidae</taxon>
        <taxon>Ataeniobius</taxon>
    </lineage>
</organism>
<keyword evidence="2" id="KW-1185">Reference proteome</keyword>
<feature type="non-terminal residue" evidence="1">
    <location>
        <position position="1"/>
    </location>
</feature>
<accession>A0ABU7B790</accession>
<dbReference type="Proteomes" id="UP001345963">
    <property type="component" value="Unassembled WGS sequence"/>
</dbReference>
<reference evidence="1 2" key="1">
    <citation type="submission" date="2021-07" db="EMBL/GenBank/DDBJ databases">
        <authorList>
            <person name="Palmer J.M."/>
        </authorList>
    </citation>
    <scope>NUCLEOTIDE SEQUENCE [LARGE SCALE GENOMIC DNA]</scope>
    <source>
        <strain evidence="1 2">AT_MEX2019</strain>
        <tissue evidence="1">Muscle</tissue>
    </source>
</reference>
<comment type="caution">
    <text evidence="1">The sequence shown here is derived from an EMBL/GenBank/DDBJ whole genome shotgun (WGS) entry which is preliminary data.</text>
</comment>
<dbReference type="EMBL" id="JAHUTI010041027">
    <property type="protein sequence ID" value="MED6245654.1"/>
    <property type="molecule type" value="Genomic_DNA"/>
</dbReference>
<name>A0ABU7B790_9TELE</name>
<gene>
    <name evidence="1" type="ORF">ATANTOWER_006142</name>
</gene>
<sequence>KENAILEPEGTKGSQYWKPNARKILAVQELGFQEFQCITKRRMSRKYEDAAGIVEVSEKIKELLLASQSLPDVTAATRRLTNLAATQRVILTPSQQQTIKQWFCCVVCMMRIPAVGCKGLLLQLNEASSPVGCLWDSHSQPSHLFYFTWNLMSFP</sequence>
<protein>
    <submittedName>
        <fullName evidence="1">Uncharacterized protein</fullName>
    </submittedName>
</protein>
<evidence type="ECO:0000313" key="2">
    <source>
        <dbReference type="Proteomes" id="UP001345963"/>
    </source>
</evidence>